<keyword evidence="6" id="KW-0732">Signal</keyword>
<dbReference type="FunFam" id="2.60.40.1120:FF:000033">
    <property type="entry name" value="Rhamnogalacturonate lyase B"/>
    <property type="match status" value="1"/>
</dbReference>
<dbReference type="CDD" id="cd10317">
    <property type="entry name" value="RGL4_C"/>
    <property type="match status" value="1"/>
</dbReference>
<evidence type="ECO:0000256" key="1">
    <source>
        <dbReference type="ARBA" id="ARBA00001324"/>
    </source>
</evidence>
<feature type="domain" description="Rhamnogalacturonan lyase" evidence="9">
    <location>
        <begin position="380"/>
        <end position="452"/>
    </location>
</feature>
<keyword evidence="5" id="KW-0964">Secreted</keyword>
<sequence>MLHGTVANGRRRPLSRWFDAKQVVAPKSKASLSEFKGSDVAFNNPEVKLHIENKQITVQNGIIRVTFSNPEGTILGISYNGIKNVLEGRNNFNNRGIEGSRFSVIETNKNEVELSFSRTWNKDNSSPPLNIDKRYILRRGSSGLYIYGIFEHPEDFPATEIDHIRIVFKLQKERFHYMAIADDRQRVMPTAEDRSTGQRLDYDEAALITNPSNPQLQGEVDDKYQYSCENKDNKVHGWINLDLKNNKSVGFWMITPSNEFRSGGPIRQGLTSHVGPVTLNILHTTHYSGKEVTMTLHEGEPFKKVYGPVFAYLNSVSRVHHSEQVLWSDAVQQLSKEINRWPYDFPKSEDFVPTNKRGRVEGQLLVQDRHIKGGTFLYGENAHIGLALPGDVGSWQRQSKGYQFWTQAAKLGHFAIANIVPGDYNLYAWIPGVFGDYKYNTTITITPGCIIQLGSLIYNPPRNGPTLWEIGIPDRSAAEFHVPNPYPNLINRLYIAKPLHKFRQYGLWKRYNELYPNEDLTYTVGVSDYSKDWFYAHVPRNIGNNSYHPTVWEIKFHLPFVMRGIYTLRLALASATRSNLMVRFNNPVARPPHFSTGLIGQDNAIARHGIHGLYWPYSIEVGSNVLVEGSNTIYLRQTKDWCHDYDCGGFCEDAKTTMVASEARVGGADTAVVDGTVVEGNY</sequence>
<gene>
    <name evidence="10" type="ORF">HKW66_Vig0038880</name>
</gene>
<proteinExistence type="inferred from homology"/>
<dbReference type="EMBL" id="JABFOF010000001">
    <property type="protein sequence ID" value="KAG2409066.1"/>
    <property type="molecule type" value="Genomic_DNA"/>
</dbReference>
<dbReference type="GO" id="GO:0005576">
    <property type="term" value="C:extracellular region"/>
    <property type="evidence" value="ECO:0007669"/>
    <property type="project" value="UniProtKB-SubCell"/>
</dbReference>
<dbReference type="InterPro" id="IPR011013">
    <property type="entry name" value="Gal_mutarotase_sf_dom"/>
</dbReference>
<organism evidence="10 11">
    <name type="scientific">Phaseolus angularis</name>
    <name type="common">Azuki bean</name>
    <name type="synonym">Vigna angularis</name>
    <dbReference type="NCBI Taxonomy" id="3914"/>
    <lineage>
        <taxon>Eukaryota</taxon>
        <taxon>Viridiplantae</taxon>
        <taxon>Streptophyta</taxon>
        <taxon>Embryophyta</taxon>
        <taxon>Tracheophyta</taxon>
        <taxon>Spermatophyta</taxon>
        <taxon>Magnoliopsida</taxon>
        <taxon>eudicotyledons</taxon>
        <taxon>Gunneridae</taxon>
        <taxon>Pentapetalae</taxon>
        <taxon>rosids</taxon>
        <taxon>fabids</taxon>
        <taxon>Fabales</taxon>
        <taxon>Fabaceae</taxon>
        <taxon>Papilionoideae</taxon>
        <taxon>50 kb inversion clade</taxon>
        <taxon>NPAAA clade</taxon>
        <taxon>indigoferoid/millettioid clade</taxon>
        <taxon>Phaseoleae</taxon>
        <taxon>Vigna</taxon>
    </lineage>
</organism>
<dbReference type="GO" id="GO:0030246">
    <property type="term" value="F:carbohydrate binding"/>
    <property type="evidence" value="ECO:0007669"/>
    <property type="project" value="InterPro"/>
</dbReference>
<evidence type="ECO:0000256" key="5">
    <source>
        <dbReference type="ARBA" id="ARBA00022525"/>
    </source>
</evidence>
<name>A0A8T0LAJ1_PHAAN</name>
<dbReference type="PANTHER" id="PTHR32018">
    <property type="entry name" value="RHAMNOGALACTURONATE LYASE FAMILY PROTEIN"/>
    <property type="match status" value="1"/>
</dbReference>
<evidence type="ECO:0000256" key="7">
    <source>
        <dbReference type="ARBA" id="ARBA00023239"/>
    </source>
</evidence>
<evidence type="ECO:0000259" key="8">
    <source>
        <dbReference type="Pfam" id="PF14683"/>
    </source>
</evidence>
<dbReference type="InterPro" id="IPR029411">
    <property type="entry name" value="RG-lyase_III"/>
</dbReference>
<dbReference type="EC" id="4.2.2.23" evidence="4"/>
<dbReference type="SUPFAM" id="SSF49785">
    <property type="entry name" value="Galactose-binding domain-like"/>
    <property type="match status" value="1"/>
</dbReference>
<dbReference type="InterPro" id="IPR010325">
    <property type="entry name" value="Rhamnogal_lyase"/>
</dbReference>
<dbReference type="Gene3D" id="2.60.40.1120">
    <property type="entry name" value="Carboxypeptidase-like, regulatory domain"/>
    <property type="match status" value="1"/>
</dbReference>
<dbReference type="Pfam" id="PF14686">
    <property type="entry name" value="fn3_3"/>
    <property type="match status" value="1"/>
</dbReference>
<dbReference type="PANTHER" id="PTHR32018:SF53">
    <property type="entry name" value="RHAMNOGALACTURONAN ENDOLYASE"/>
    <property type="match status" value="1"/>
</dbReference>
<dbReference type="CDD" id="cd10316">
    <property type="entry name" value="RGL4_M"/>
    <property type="match status" value="1"/>
</dbReference>
<evidence type="ECO:0000313" key="10">
    <source>
        <dbReference type="EMBL" id="KAG2409066.1"/>
    </source>
</evidence>
<dbReference type="CDD" id="cd10320">
    <property type="entry name" value="RGL4_N"/>
    <property type="match status" value="1"/>
</dbReference>
<dbReference type="Gene3D" id="2.70.98.10">
    <property type="match status" value="1"/>
</dbReference>
<dbReference type="Pfam" id="PF14683">
    <property type="entry name" value="CBM-like"/>
    <property type="match status" value="1"/>
</dbReference>
<dbReference type="InterPro" id="IPR008979">
    <property type="entry name" value="Galactose-bd-like_sf"/>
</dbReference>
<dbReference type="Gene3D" id="2.60.120.260">
    <property type="entry name" value="Galactose-binding domain-like"/>
    <property type="match status" value="1"/>
</dbReference>
<dbReference type="SUPFAM" id="SSF49452">
    <property type="entry name" value="Starch-binding domain-like"/>
    <property type="match status" value="1"/>
</dbReference>
<accession>A0A8T0LAJ1</accession>
<dbReference type="GO" id="GO:0005975">
    <property type="term" value="P:carbohydrate metabolic process"/>
    <property type="evidence" value="ECO:0007669"/>
    <property type="project" value="InterPro"/>
</dbReference>
<evidence type="ECO:0000256" key="2">
    <source>
        <dbReference type="ARBA" id="ARBA00004613"/>
    </source>
</evidence>
<dbReference type="InterPro" id="IPR014718">
    <property type="entry name" value="GH-type_carb-bd"/>
</dbReference>
<dbReference type="GO" id="GO:0102210">
    <property type="term" value="F:rhamnogalacturonan endolyase activity"/>
    <property type="evidence" value="ECO:0007669"/>
    <property type="project" value="UniProtKB-EC"/>
</dbReference>
<comment type="catalytic activity">
    <reaction evidence="1">
        <text>Endotype eliminative cleavage of L-alpha-rhamnopyranosyl-(1-&gt;4)-alpha-D-galactopyranosyluronic acid bonds of rhamnogalacturonan I domains in ramified hairy regions of pectin leaving L-rhamnopyranose at the reducing end and 4-deoxy-4,5-unsaturated D-galactopyranosyluronic acid at the non-reducing end.</text>
        <dbReference type="EC" id="4.2.2.23"/>
    </reaction>
</comment>
<evidence type="ECO:0000256" key="3">
    <source>
        <dbReference type="ARBA" id="ARBA00010418"/>
    </source>
</evidence>
<dbReference type="Pfam" id="PF06045">
    <property type="entry name" value="Rhamnogal_lyase"/>
    <property type="match status" value="1"/>
</dbReference>
<evidence type="ECO:0000313" key="11">
    <source>
        <dbReference type="Proteomes" id="UP000743370"/>
    </source>
</evidence>
<reference evidence="10 11" key="1">
    <citation type="submission" date="2020-05" db="EMBL/GenBank/DDBJ databases">
        <title>Vigna angularis (adzuki bean) Var. LongXiaoDou No. 4 denovo assembly.</title>
        <authorList>
            <person name="Xiang H."/>
        </authorList>
    </citation>
    <scope>NUCLEOTIDE SEQUENCE [LARGE SCALE GENOMIC DNA]</scope>
    <source>
        <tissue evidence="10">Leaf</tissue>
    </source>
</reference>
<comment type="caution">
    <text evidence="10">The sequence shown here is derived from an EMBL/GenBank/DDBJ whole genome shotgun (WGS) entry which is preliminary data.</text>
</comment>
<comment type="subcellular location">
    <subcellularLocation>
        <location evidence="2">Secreted</location>
    </subcellularLocation>
</comment>
<dbReference type="AlphaFoldDB" id="A0A8T0LAJ1"/>
<dbReference type="InterPro" id="IPR051850">
    <property type="entry name" value="Polysacch_Lyase_4"/>
</dbReference>
<evidence type="ECO:0000256" key="4">
    <source>
        <dbReference type="ARBA" id="ARBA00012437"/>
    </source>
</evidence>
<comment type="similarity">
    <text evidence="3">Belongs to the polysaccharide lyase 4 family.</text>
</comment>
<keyword evidence="7" id="KW-0456">Lyase</keyword>
<evidence type="ECO:0000259" key="9">
    <source>
        <dbReference type="Pfam" id="PF14686"/>
    </source>
</evidence>
<dbReference type="Proteomes" id="UP000743370">
    <property type="component" value="Unassembled WGS sequence"/>
</dbReference>
<dbReference type="InterPro" id="IPR029413">
    <property type="entry name" value="RG-lyase_II"/>
</dbReference>
<dbReference type="InterPro" id="IPR013784">
    <property type="entry name" value="Carb-bd-like_fold"/>
</dbReference>
<dbReference type="SUPFAM" id="SSF74650">
    <property type="entry name" value="Galactose mutarotase-like"/>
    <property type="match status" value="1"/>
</dbReference>
<feature type="domain" description="Rhamnogalacturonan lyase" evidence="8">
    <location>
        <begin position="466"/>
        <end position="642"/>
    </location>
</feature>
<protein>
    <recommendedName>
        <fullName evidence="4">rhamnogalacturonan endolyase</fullName>
        <ecNumber evidence="4">4.2.2.23</ecNumber>
    </recommendedName>
</protein>
<evidence type="ECO:0000256" key="6">
    <source>
        <dbReference type="ARBA" id="ARBA00022729"/>
    </source>
</evidence>